<dbReference type="Proteomes" id="UP000183410">
    <property type="component" value="Unassembled WGS sequence"/>
</dbReference>
<dbReference type="GO" id="GO:0016020">
    <property type="term" value="C:membrane"/>
    <property type="evidence" value="ECO:0007669"/>
    <property type="project" value="UniProtKB-SubCell"/>
</dbReference>
<dbReference type="InterPro" id="IPR038501">
    <property type="entry name" value="Spore_GerAC_C_sf"/>
</dbReference>
<keyword evidence="3" id="KW-0309">Germination</keyword>
<accession>A0A1I2IM30</accession>
<dbReference type="PANTHER" id="PTHR35789">
    <property type="entry name" value="SPORE GERMINATION PROTEIN B3"/>
    <property type="match status" value="1"/>
</dbReference>
<feature type="domain" description="Spore germination GerAC-like C-terminal" evidence="8">
    <location>
        <begin position="212"/>
        <end position="375"/>
    </location>
</feature>
<evidence type="ECO:0000256" key="6">
    <source>
        <dbReference type="ARBA" id="ARBA00023139"/>
    </source>
</evidence>
<evidence type="ECO:0000256" key="1">
    <source>
        <dbReference type="ARBA" id="ARBA00004635"/>
    </source>
</evidence>
<keyword evidence="7" id="KW-0449">Lipoprotein</keyword>
<evidence type="ECO:0000256" key="7">
    <source>
        <dbReference type="ARBA" id="ARBA00023288"/>
    </source>
</evidence>
<evidence type="ECO:0000313" key="10">
    <source>
        <dbReference type="EMBL" id="SFF42693.1"/>
    </source>
</evidence>
<dbReference type="AlphaFoldDB" id="A0A1I2IM30"/>
<sequence length="388" mass="44004">MMKKWMVFIFVLTSFLLLTGCWNKMELDESGFVMAIALDQGKGGRLELTTQMYRPNADKGGDGGTSNHSKNLLIKTEDDSVFEAIRDIPLHLGRKANWTHTRIILIGERLARSTDVGKLIDFFYRDHETRHTISIMITKGRAGKILEKQPAIEQTIGQQLLLTKQVSYRNAAKSMDTTLLKLGLQMNSPQSDSSITYVYEDKRAKDMFNAAGLALLKKGKMKSVLSSKKVEGLVMLRNEFKSGIIELSCPGKKSETESFEIFKLRTQLKPRLIGDKVSVLVKTEAEGAIGELKCTELKTRKDEAEFLHKMEEEIKKQMLATIHDLQTYKMDIIDIGNKIARSHFKKWEEMKGEWDKQFATIPFDIHVKLKLITTGTVIGRPTVSGEER</sequence>
<dbReference type="GO" id="GO:0009847">
    <property type="term" value="P:spore germination"/>
    <property type="evidence" value="ECO:0007669"/>
    <property type="project" value="InterPro"/>
</dbReference>
<feature type="domain" description="Spore germination protein N-terminal" evidence="9">
    <location>
        <begin position="24"/>
        <end position="198"/>
    </location>
</feature>
<dbReference type="InterPro" id="IPR046953">
    <property type="entry name" value="Spore_GerAC-like_C"/>
</dbReference>
<evidence type="ECO:0000256" key="3">
    <source>
        <dbReference type="ARBA" id="ARBA00022544"/>
    </source>
</evidence>
<evidence type="ECO:0000259" key="8">
    <source>
        <dbReference type="Pfam" id="PF05504"/>
    </source>
</evidence>
<dbReference type="OrthoDB" id="2569624at2"/>
<dbReference type="Pfam" id="PF05504">
    <property type="entry name" value="Spore_GerAC"/>
    <property type="match status" value="1"/>
</dbReference>
<reference evidence="11" key="1">
    <citation type="submission" date="2016-10" db="EMBL/GenBank/DDBJ databases">
        <authorList>
            <person name="Varghese N."/>
            <person name="Submissions S."/>
        </authorList>
    </citation>
    <scope>NUCLEOTIDE SEQUENCE [LARGE SCALE GENOMIC DNA]</scope>
    <source>
        <strain evidence="11">CGMCC 1.10223</strain>
    </source>
</reference>
<evidence type="ECO:0000256" key="4">
    <source>
        <dbReference type="ARBA" id="ARBA00022729"/>
    </source>
</evidence>
<evidence type="ECO:0000256" key="5">
    <source>
        <dbReference type="ARBA" id="ARBA00023136"/>
    </source>
</evidence>
<dbReference type="Pfam" id="PF25198">
    <property type="entry name" value="Spore_GerAC_N"/>
    <property type="match status" value="1"/>
</dbReference>
<gene>
    <name evidence="10" type="ORF">SAMN04487969_13753</name>
</gene>
<evidence type="ECO:0000256" key="2">
    <source>
        <dbReference type="ARBA" id="ARBA00007886"/>
    </source>
</evidence>
<organism evidence="10 11">
    <name type="scientific">Paenibacillus algorifonticola</name>
    <dbReference type="NCBI Taxonomy" id="684063"/>
    <lineage>
        <taxon>Bacteria</taxon>
        <taxon>Bacillati</taxon>
        <taxon>Bacillota</taxon>
        <taxon>Bacilli</taxon>
        <taxon>Bacillales</taxon>
        <taxon>Paenibacillaceae</taxon>
        <taxon>Paenibacillus</taxon>
    </lineage>
</organism>
<dbReference type="EMBL" id="FONN01000037">
    <property type="protein sequence ID" value="SFF42693.1"/>
    <property type="molecule type" value="Genomic_DNA"/>
</dbReference>
<dbReference type="PROSITE" id="PS51257">
    <property type="entry name" value="PROKAR_LIPOPROTEIN"/>
    <property type="match status" value="1"/>
</dbReference>
<dbReference type="InterPro" id="IPR008844">
    <property type="entry name" value="Spore_GerAC-like"/>
</dbReference>
<dbReference type="PANTHER" id="PTHR35789:SF1">
    <property type="entry name" value="SPORE GERMINATION PROTEIN B3"/>
    <property type="match status" value="1"/>
</dbReference>
<comment type="subcellular location">
    <subcellularLocation>
        <location evidence="1">Membrane</location>
        <topology evidence="1">Lipid-anchor</topology>
    </subcellularLocation>
</comment>
<proteinExistence type="inferred from homology"/>
<protein>
    <submittedName>
        <fullName evidence="10">Spore germination protein KC</fullName>
    </submittedName>
</protein>
<dbReference type="NCBIfam" id="TIGR02887">
    <property type="entry name" value="spore_ger_x_C"/>
    <property type="match status" value="1"/>
</dbReference>
<keyword evidence="6" id="KW-0564">Palmitate</keyword>
<dbReference type="RefSeq" id="WP_052737337.1">
    <property type="nucleotide sequence ID" value="NZ_LAQO01000049.1"/>
</dbReference>
<keyword evidence="5" id="KW-0472">Membrane</keyword>
<dbReference type="Gene3D" id="3.30.300.210">
    <property type="entry name" value="Nutrient germinant receptor protein C, domain 3"/>
    <property type="match status" value="1"/>
</dbReference>
<keyword evidence="11" id="KW-1185">Reference proteome</keyword>
<evidence type="ECO:0000259" key="9">
    <source>
        <dbReference type="Pfam" id="PF25198"/>
    </source>
</evidence>
<comment type="similarity">
    <text evidence="2">Belongs to the GerABKC lipoprotein family.</text>
</comment>
<keyword evidence="4" id="KW-0732">Signal</keyword>
<dbReference type="InterPro" id="IPR057336">
    <property type="entry name" value="GerAC_N"/>
</dbReference>
<name>A0A1I2IM30_9BACL</name>
<evidence type="ECO:0000313" key="11">
    <source>
        <dbReference type="Proteomes" id="UP000183410"/>
    </source>
</evidence>